<name>K0INC8_NITGG</name>
<dbReference type="GO" id="GO:0003955">
    <property type="term" value="F:NAD(P)H dehydrogenase (quinone) activity"/>
    <property type="evidence" value="ECO:0007669"/>
    <property type="project" value="TreeGrafter"/>
</dbReference>
<dbReference type="PRINTS" id="PR00411">
    <property type="entry name" value="PNDRDTASEI"/>
</dbReference>
<dbReference type="InParanoid" id="K0INC8"/>
<dbReference type="InterPro" id="IPR036188">
    <property type="entry name" value="FAD/NAD-bd_sf"/>
</dbReference>
<dbReference type="STRING" id="1237085.Ngar_c22190"/>
<proteinExistence type="predicted"/>
<feature type="domain" description="FAD/NAD(P)-binding" evidence="1">
    <location>
        <begin position="5"/>
        <end position="116"/>
    </location>
</feature>
<dbReference type="Proteomes" id="UP000008037">
    <property type="component" value="Chromosome"/>
</dbReference>
<dbReference type="Pfam" id="PF07992">
    <property type="entry name" value="Pyr_redox_2"/>
    <property type="match status" value="1"/>
</dbReference>
<organism evidence="2 3">
    <name type="scientific">Nitrososphaera gargensis (strain Ga9.2)</name>
    <dbReference type="NCBI Taxonomy" id="1237085"/>
    <lineage>
        <taxon>Archaea</taxon>
        <taxon>Nitrososphaerota</taxon>
        <taxon>Nitrososphaeria</taxon>
        <taxon>Nitrososphaerales</taxon>
        <taxon>Nitrososphaeraceae</taxon>
        <taxon>Nitrososphaera</taxon>
    </lineage>
</organism>
<dbReference type="KEGG" id="nga:Ngar_c22190"/>
<gene>
    <name evidence="2" type="ordered locus">Ngar_c22190</name>
</gene>
<dbReference type="GO" id="GO:0050660">
    <property type="term" value="F:flavin adenine dinucleotide binding"/>
    <property type="evidence" value="ECO:0007669"/>
    <property type="project" value="TreeGrafter"/>
</dbReference>
<evidence type="ECO:0000313" key="2">
    <source>
        <dbReference type="EMBL" id="AFU59149.1"/>
    </source>
</evidence>
<evidence type="ECO:0000313" key="3">
    <source>
        <dbReference type="Proteomes" id="UP000008037"/>
    </source>
</evidence>
<dbReference type="PRINTS" id="PR00368">
    <property type="entry name" value="FADPNR"/>
</dbReference>
<reference evidence="2 3" key="1">
    <citation type="journal article" date="2012" name="Environ. Microbiol.">
        <title>The genome of the ammonia-oxidizing Candidatus Nitrososphaera gargensis: insights into metabolic versatility and environmental adaptations.</title>
        <authorList>
            <person name="Spang A."/>
            <person name="Poehlein A."/>
            <person name="Offre P."/>
            <person name="Zumbragel S."/>
            <person name="Haider S."/>
            <person name="Rychlik N."/>
            <person name="Nowka B."/>
            <person name="Schmeisser C."/>
            <person name="Lebedeva E.V."/>
            <person name="Rattei T."/>
            <person name="Bohm C."/>
            <person name="Schmid M."/>
            <person name="Galushko A."/>
            <person name="Hatzenpichler R."/>
            <person name="Weinmaier T."/>
            <person name="Daniel R."/>
            <person name="Schleper C."/>
            <person name="Spieck E."/>
            <person name="Streit W."/>
            <person name="Wagner M."/>
        </authorList>
    </citation>
    <scope>NUCLEOTIDE SEQUENCE [LARGE SCALE GENOMIC DNA]</scope>
    <source>
        <strain evidence="3">Ga9.2</strain>
    </source>
</reference>
<accession>K0INC8</accession>
<dbReference type="EMBL" id="CP002408">
    <property type="protein sequence ID" value="AFU59149.1"/>
    <property type="molecule type" value="Genomic_DNA"/>
</dbReference>
<dbReference type="HOGENOM" id="CLU_1912408_0_0_2"/>
<dbReference type="PANTHER" id="PTHR43014:SF4">
    <property type="entry name" value="PYRIDINE NUCLEOTIDE-DISULFIDE OXIDOREDUCTASE RCLA-RELATED"/>
    <property type="match status" value="1"/>
</dbReference>
<dbReference type="AlphaFoldDB" id="K0INC8"/>
<sequence length="132" mass="14901">MKHYRSKPSSMIVIGGRALGLEFAQMYARFGTKVTLLQRSDRIIPDHEPEISDALRHLISTDDRIDIVTGVQVDQVYQKDGSKYVKASVDTGKKVLVFEAEQLLMATGRRPNTAVAFGKCWHQNKKRRGCHS</sequence>
<dbReference type="Gene3D" id="3.50.50.60">
    <property type="entry name" value="FAD/NAD(P)-binding domain"/>
    <property type="match status" value="1"/>
</dbReference>
<dbReference type="BioCyc" id="CNIT1237085:G1324-2217-MONOMER"/>
<dbReference type="InterPro" id="IPR023753">
    <property type="entry name" value="FAD/NAD-binding_dom"/>
</dbReference>
<dbReference type="SUPFAM" id="SSF51905">
    <property type="entry name" value="FAD/NAD(P)-binding domain"/>
    <property type="match status" value="1"/>
</dbReference>
<evidence type="ECO:0000259" key="1">
    <source>
        <dbReference type="Pfam" id="PF07992"/>
    </source>
</evidence>
<protein>
    <submittedName>
        <fullName evidence="2">Putative mercuric reductase, MerA</fullName>
    </submittedName>
</protein>
<dbReference type="PANTHER" id="PTHR43014">
    <property type="entry name" value="MERCURIC REDUCTASE"/>
    <property type="match status" value="1"/>
</dbReference>
<keyword evidence="3" id="KW-1185">Reference proteome</keyword>